<organism evidence="2 3">
    <name type="scientific">Megalops atlanticus</name>
    <name type="common">Tarpon</name>
    <name type="synonym">Clupea gigantea</name>
    <dbReference type="NCBI Taxonomy" id="7932"/>
    <lineage>
        <taxon>Eukaryota</taxon>
        <taxon>Metazoa</taxon>
        <taxon>Chordata</taxon>
        <taxon>Craniata</taxon>
        <taxon>Vertebrata</taxon>
        <taxon>Euteleostomi</taxon>
        <taxon>Actinopterygii</taxon>
        <taxon>Neopterygii</taxon>
        <taxon>Teleostei</taxon>
        <taxon>Elopiformes</taxon>
        <taxon>Megalopidae</taxon>
        <taxon>Megalops</taxon>
    </lineage>
</organism>
<feature type="signal peptide" evidence="1">
    <location>
        <begin position="1"/>
        <end position="24"/>
    </location>
</feature>
<dbReference type="OrthoDB" id="8953821at2759"/>
<evidence type="ECO:0000313" key="2">
    <source>
        <dbReference type="EMBL" id="KAG7492735.1"/>
    </source>
</evidence>
<name>A0A9D3QHD4_MEGAT</name>
<evidence type="ECO:0000256" key="1">
    <source>
        <dbReference type="SAM" id="SignalP"/>
    </source>
</evidence>
<reference evidence="2" key="1">
    <citation type="submission" date="2021-01" db="EMBL/GenBank/DDBJ databases">
        <authorList>
            <person name="Zahm M."/>
            <person name="Roques C."/>
            <person name="Cabau C."/>
            <person name="Klopp C."/>
            <person name="Donnadieu C."/>
            <person name="Jouanno E."/>
            <person name="Lampietro C."/>
            <person name="Louis A."/>
            <person name="Herpin A."/>
            <person name="Echchiki A."/>
            <person name="Berthelot C."/>
            <person name="Parey E."/>
            <person name="Roest-Crollius H."/>
            <person name="Braasch I."/>
            <person name="Postlethwait J."/>
            <person name="Bobe J."/>
            <person name="Montfort J."/>
            <person name="Bouchez O."/>
            <person name="Begum T."/>
            <person name="Mejri S."/>
            <person name="Adams A."/>
            <person name="Chen W.-J."/>
            <person name="Guiguen Y."/>
        </authorList>
    </citation>
    <scope>NUCLEOTIDE SEQUENCE</scope>
    <source>
        <strain evidence="2">YG-15Mar2019-1</strain>
        <tissue evidence="2">Brain</tissue>
    </source>
</reference>
<dbReference type="Proteomes" id="UP001046870">
    <property type="component" value="Chromosome 1"/>
</dbReference>
<sequence length="77" mass="9000">MKRETLLALGMVFLLCVAVLSTEAHRPKTRLKCCTRKEVKRLRELQKYKPQKVYHVCKRCKKQRDPAPRPGIPLPSQ</sequence>
<dbReference type="EMBL" id="JAFDVH010000001">
    <property type="protein sequence ID" value="KAG7492735.1"/>
    <property type="molecule type" value="Genomic_DNA"/>
</dbReference>
<keyword evidence="3" id="KW-1185">Reference proteome</keyword>
<feature type="chain" id="PRO_5039351156" evidence="1">
    <location>
        <begin position="25"/>
        <end position="77"/>
    </location>
</feature>
<gene>
    <name evidence="2" type="ORF">MATL_G00017970</name>
</gene>
<accession>A0A9D3QHD4</accession>
<comment type="caution">
    <text evidence="2">The sequence shown here is derived from an EMBL/GenBank/DDBJ whole genome shotgun (WGS) entry which is preliminary data.</text>
</comment>
<evidence type="ECO:0000313" key="3">
    <source>
        <dbReference type="Proteomes" id="UP001046870"/>
    </source>
</evidence>
<proteinExistence type="predicted"/>
<protein>
    <submittedName>
        <fullName evidence="2">Uncharacterized protein</fullName>
    </submittedName>
</protein>
<keyword evidence="1" id="KW-0732">Signal</keyword>
<dbReference type="AlphaFoldDB" id="A0A9D3QHD4"/>